<reference evidence="11 12" key="1">
    <citation type="submission" date="2016-10" db="EMBL/GenBank/DDBJ databases">
        <title>Genome sequence of the ascomycete fungus Penicillium subrubescens.</title>
        <authorList>
            <person name="De Vries R.P."/>
            <person name="Peng M."/>
            <person name="Dilokpimol A."/>
            <person name="Hilden K."/>
            <person name="Makela M.R."/>
            <person name="Grigoriev I."/>
            <person name="Riley R."/>
            <person name="Granchi Z."/>
        </authorList>
    </citation>
    <scope>NUCLEOTIDE SEQUENCE [LARGE SCALE GENOMIC DNA]</scope>
    <source>
        <strain evidence="11 12">CBS 132785</strain>
    </source>
</reference>
<keyword evidence="6 10" id="KW-0547">Nucleotide-binding</keyword>
<dbReference type="AlphaFoldDB" id="A0A1Q5TMA7"/>
<evidence type="ECO:0000256" key="10">
    <source>
        <dbReference type="RuleBase" id="RU367135"/>
    </source>
</evidence>
<dbReference type="Gene3D" id="3.30.590.50">
    <property type="match status" value="2"/>
</dbReference>
<dbReference type="SUPFAM" id="SSF55931">
    <property type="entry name" value="Glutamine synthetase/guanido kinase"/>
    <property type="match status" value="1"/>
</dbReference>
<dbReference type="GO" id="GO:0006750">
    <property type="term" value="P:glutathione biosynthetic process"/>
    <property type="evidence" value="ECO:0007669"/>
    <property type="project" value="UniProtKB-UniRule"/>
</dbReference>
<evidence type="ECO:0000256" key="4">
    <source>
        <dbReference type="ARBA" id="ARBA00022598"/>
    </source>
</evidence>
<dbReference type="GO" id="GO:0017109">
    <property type="term" value="C:glutamate-cysteine ligase complex"/>
    <property type="evidence" value="ECO:0007669"/>
    <property type="project" value="TreeGrafter"/>
</dbReference>
<comment type="similarity">
    <text evidence="2 10">Belongs to the glutamate--cysteine ligase type 3 family.</text>
</comment>
<sequence length="450" mass="51899">MSLCVFPRVGVEGTWTTPNQPNRLICPLPRYQLLAKNVQSRPQGRMRTYFPIYRDVLTSSPFHDDPPTGKGIPDHICLDELDIGTGCCSIQTTFQAANETEARWLYDQLIPLGHVLLAMTAATPIWKGYLVDTDIRWQRFGDLVDDRRPGEMDFLPPRWTWNRTYLSREKPPMLEGSTPLQPMDKTIKSRLLEGGMDDALAEHFASILTRDPLLLTRADLDNLNDSNTRLFELLHGCVWHHVRFKPPLTDNGPGWCVEFRPMEVQLTDFENAAFAIFMYLLSRAITTFHLNFYLPFDMIGESWETAQKRNAAVEGRFWFRRSGWSSKYHRNDHSVKSMCKDSADHQDAEKECKLMTVDEIVNGEGNSGSFPGLLAMVWEYLDYTNVPSVEKAKLAPYLDLIQQRANSTNPTPASWMRQFVRQHEDYHRDSYVSEKVCYDMMEEISVLNKI</sequence>
<evidence type="ECO:0000313" key="11">
    <source>
        <dbReference type="EMBL" id="OKP01357.1"/>
    </source>
</evidence>
<dbReference type="UniPathway" id="UPA00142">
    <property type="reaction ID" value="UER00209"/>
</dbReference>
<evidence type="ECO:0000256" key="3">
    <source>
        <dbReference type="ARBA" id="ARBA00012220"/>
    </source>
</evidence>
<comment type="pathway">
    <text evidence="1 10">Sulfur metabolism; glutathione biosynthesis; glutathione from L-cysteine and L-glutamate: step 1/2.</text>
</comment>
<evidence type="ECO:0000256" key="5">
    <source>
        <dbReference type="ARBA" id="ARBA00022684"/>
    </source>
</evidence>
<keyword evidence="4 10" id="KW-0436">Ligase</keyword>
<dbReference type="GO" id="GO:0004357">
    <property type="term" value="F:glutamate-cysteine ligase activity"/>
    <property type="evidence" value="ECO:0007669"/>
    <property type="project" value="UniProtKB-UniRule"/>
</dbReference>
<evidence type="ECO:0000256" key="2">
    <source>
        <dbReference type="ARBA" id="ARBA00008100"/>
    </source>
</evidence>
<comment type="caution">
    <text evidence="11">The sequence shown here is derived from an EMBL/GenBank/DDBJ whole genome shotgun (WGS) entry which is preliminary data.</text>
</comment>
<organism evidence="11 12">
    <name type="scientific">Penicillium subrubescens</name>
    <dbReference type="NCBI Taxonomy" id="1316194"/>
    <lineage>
        <taxon>Eukaryota</taxon>
        <taxon>Fungi</taxon>
        <taxon>Dikarya</taxon>
        <taxon>Ascomycota</taxon>
        <taxon>Pezizomycotina</taxon>
        <taxon>Eurotiomycetes</taxon>
        <taxon>Eurotiomycetidae</taxon>
        <taxon>Eurotiales</taxon>
        <taxon>Aspergillaceae</taxon>
        <taxon>Penicillium</taxon>
    </lineage>
</organism>
<dbReference type="GO" id="GO:0005524">
    <property type="term" value="F:ATP binding"/>
    <property type="evidence" value="ECO:0007669"/>
    <property type="project" value="UniProtKB-UniRule"/>
</dbReference>
<dbReference type="PANTHER" id="PTHR11164">
    <property type="entry name" value="GLUTAMATE CYSTEINE LIGASE"/>
    <property type="match status" value="1"/>
</dbReference>
<keyword evidence="12" id="KW-1185">Reference proteome</keyword>
<keyword evidence="5 10" id="KW-0317">Glutathione biosynthesis</keyword>
<evidence type="ECO:0000256" key="9">
    <source>
        <dbReference type="ARBA" id="ARBA00032122"/>
    </source>
</evidence>
<evidence type="ECO:0000256" key="8">
    <source>
        <dbReference type="ARBA" id="ARBA00030585"/>
    </source>
</evidence>
<dbReference type="EC" id="6.3.2.2" evidence="3 10"/>
<dbReference type="Proteomes" id="UP000186955">
    <property type="component" value="Unassembled WGS sequence"/>
</dbReference>
<protein>
    <recommendedName>
        <fullName evidence="3 10">Glutamate--cysteine ligase</fullName>
        <ecNumber evidence="3 10">6.3.2.2</ecNumber>
    </recommendedName>
    <alternativeName>
        <fullName evidence="9 10">Gamma-ECS</fullName>
    </alternativeName>
    <alternativeName>
        <fullName evidence="8 10">Gamma-glutamylcysteine synthetase</fullName>
    </alternativeName>
</protein>
<evidence type="ECO:0000256" key="1">
    <source>
        <dbReference type="ARBA" id="ARBA00005006"/>
    </source>
</evidence>
<name>A0A1Q5TMA7_9EURO</name>
<dbReference type="InterPro" id="IPR014746">
    <property type="entry name" value="Gln_synth/guanido_kin_cat_dom"/>
</dbReference>
<evidence type="ECO:0000256" key="6">
    <source>
        <dbReference type="ARBA" id="ARBA00022741"/>
    </source>
</evidence>
<keyword evidence="7 10" id="KW-0067">ATP-binding</keyword>
<dbReference type="PANTHER" id="PTHR11164:SF0">
    <property type="entry name" value="GLUTAMATE--CYSTEINE LIGASE CATALYTIC SUBUNIT"/>
    <property type="match status" value="1"/>
</dbReference>
<proteinExistence type="inferred from homology"/>
<comment type="catalytic activity">
    <reaction evidence="10">
        <text>L-cysteine + L-glutamate + ATP = gamma-L-glutamyl-L-cysteine + ADP + phosphate + H(+)</text>
        <dbReference type="Rhea" id="RHEA:13285"/>
        <dbReference type="ChEBI" id="CHEBI:15378"/>
        <dbReference type="ChEBI" id="CHEBI:29985"/>
        <dbReference type="ChEBI" id="CHEBI:30616"/>
        <dbReference type="ChEBI" id="CHEBI:35235"/>
        <dbReference type="ChEBI" id="CHEBI:43474"/>
        <dbReference type="ChEBI" id="CHEBI:58173"/>
        <dbReference type="ChEBI" id="CHEBI:456216"/>
        <dbReference type="EC" id="6.3.2.2"/>
    </reaction>
</comment>
<evidence type="ECO:0000313" key="12">
    <source>
        <dbReference type="Proteomes" id="UP000186955"/>
    </source>
</evidence>
<gene>
    <name evidence="11" type="ORF">PENSUB_7347</name>
</gene>
<dbReference type="InterPro" id="IPR004308">
    <property type="entry name" value="GCS"/>
</dbReference>
<dbReference type="STRING" id="1316194.A0A1Q5TMA7"/>
<dbReference type="Pfam" id="PF03074">
    <property type="entry name" value="GCS"/>
    <property type="match status" value="1"/>
</dbReference>
<accession>A0A1Q5TMA7</accession>
<evidence type="ECO:0000256" key="7">
    <source>
        <dbReference type="ARBA" id="ARBA00022840"/>
    </source>
</evidence>
<dbReference type="EMBL" id="MNBE01000639">
    <property type="protein sequence ID" value="OKP01357.1"/>
    <property type="molecule type" value="Genomic_DNA"/>
</dbReference>
<dbReference type="Gene3D" id="1.10.8.960">
    <property type="match status" value="1"/>
</dbReference>